<accession>A0A422QA86</accession>
<proteinExistence type="predicted"/>
<feature type="region of interest" description="Disordered" evidence="2">
    <location>
        <begin position="112"/>
        <end position="137"/>
    </location>
</feature>
<protein>
    <recommendedName>
        <fullName evidence="5">Armadillo repeat-containing protein 1</fullName>
    </recommendedName>
</protein>
<evidence type="ECO:0000313" key="4">
    <source>
        <dbReference type="Proteomes" id="UP000284403"/>
    </source>
</evidence>
<keyword evidence="4" id="KW-1185">Reference proteome</keyword>
<dbReference type="InterPro" id="IPR011989">
    <property type="entry name" value="ARM-like"/>
</dbReference>
<dbReference type="OrthoDB" id="269924at2759"/>
<dbReference type="PROSITE" id="PS50176">
    <property type="entry name" value="ARM_REPEAT"/>
    <property type="match status" value="1"/>
</dbReference>
<dbReference type="AlphaFoldDB" id="A0A422QA86"/>
<reference evidence="3 4" key="1">
    <citation type="journal article" date="2018" name="BMC Genomics">
        <title>Genomic comparison of Trypanosoma conorhini and Trypanosoma rangeli to Trypanosoma cruzi strains of high and low virulence.</title>
        <authorList>
            <person name="Bradwell K.R."/>
            <person name="Koparde V.N."/>
            <person name="Matveyev A.V."/>
            <person name="Serrano M.G."/>
            <person name="Alves J.M."/>
            <person name="Parikh H."/>
            <person name="Huang B."/>
            <person name="Lee V."/>
            <person name="Espinosa-Alvarez O."/>
            <person name="Ortiz P.A."/>
            <person name="Costa-Martins A.G."/>
            <person name="Teixeira M.M."/>
            <person name="Buck G.A."/>
        </authorList>
    </citation>
    <scope>NUCLEOTIDE SEQUENCE [LARGE SCALE GENOMIC DNA]</scope>
    <source>
        <strain evidence="3 4">025E</strain>
    </source>
</reference>
<evidence type="ECO:0000256" key="2">
    <source>
        <dbReference type="SAM" id="MobiDB-lite"/>
    </source>
</evidence>
<name>A0A422QA86_9TRYP</name>
<evidence type="ECO:0000256" key="1">
    <source>
        <dbReference type="PROSITE-ProRule" id="PRU00259"/>
    </source>
</evidence>
<gene>
    <name evidence="3" type="ORF">Tco025E_00849</name>
</gene>
<organism evidence="3 4">
    <name type="scientific">Trypanosoma conorhini</name>
    <dbReference type="NCBI Taxonomy" id="83891"/>
    <lineage>
        <taxon>Eukaryota</taxon>
        <taxon>Discoba</taxon>
        <taxon>Euglenozoa</taxon>
        <taxon>Kinetoplastea</taxon>
        <taxon>Metakinetoplastina</taxon>
        <taxon>Trypanosomatida</taxon>
        <taxon>Trypanosomatidae</taxon>
        <taxon>Trypanosoma</taxon>
    </lineage>
</organism>
<sequence>MASLNTELALVKRFHALSKNYENRPVVARRSTLPALVRFLGSKDRETRKYSLAALQLLAEHPENVELLTEERALVKEVFRVHKDAEYDDPELFDLTNKVLDLLEPALVGRDPRQQEAPEARDVGCSGGNGRMEDTKANDGSFLARRSRAARVLRGVGSDAIHTVLLDIPALDPRNGDDLATIEDIFQSTRGVLSYSIFLEQRQAQLFMTCETRALRQSLLDSGFEFIVVQDDVVNQGIFGGDEGGGHVGNNRGYYGGEAPPRRPSYLESLTNTLYETALVLRGGGGRDDSLSGRVRRQQDREQRGTSMLGQVASALSKWW</sequence>
<dbReference type="Gene3D" id="1.25.10.10">
    <property type="entry name" value="Leucine-rich Repeat Variant"/>
    <property type="match status" value="1"/>
</dbReference>
<dbReference type="InterPro" id="IPR000225">
    <property type="entry name" value="Armadillo"/>
</dbReference>
<dbReference type="RefSeq" id="XP_029232092.1">
    <property type="nucleotide sequence ID" value="XM_029367788.1"/>
</dbReference>
<feature type="compositionally biased region" description="Basic and acidic residues" evidence="2">
    <location>
        <begin position="285"/>
        <end position="304"/>
    </location>
</feature>
<feature type="region of interest" description="Disordered" evidence="2">
    <location>
        <begin position="284"/>
        <end position="307"/>
    </location>
</feature>
<dbReference type="GeneID" id="40314460"/>
<dbReference type="SUPFAM" id="SSF48371">
    <property type="entry name" value="ARM repeat"/>
    <property type="match status" value="1"/>
</dbReference>
<dbReference type="Proteomes" id="UP000284403">
    <property type="component" value="Unassembled WGS sequence"/>
</dbReference>
<evidence type="ECO:0000313" key="3">
    <source>
        <dbReference type="EMBL" id="RNF26886.1"/>
    </source>
</evidence>
<feature type="compositionally biased region" description="Basic and acidic residues" evidence="2">
    <location>
        <begin position="112"/>
        <end position="122"/>
    </location>
</feature>
<evidence type="ECO:0008006" key="5">
    <source>
        <dbReference type="Google" id="ProtNLM"/>
    </source>
</evidence>
<dbReference type="EMBL" id="MKKU01000024">
    <property type="protein sequence ID" value="RNF26886.1"/>
    <property type="molecule type" value="Genomic_DNA"/>
</dbReference>
<feature type="repeat" description="ARM" evidence="1">
    <location>
        <begin position="31"/>
        <end position="73"/>
    </location>
</feature>
<dbReference type="InterPro" id="IPR016024">
    <property type="entry name" value="ARM-type_fold"/>
</dbReference>
<comment type="caution">
    <text evidence="3">The sequence shown here is derived from an EMBL/GenBank/DDBJ whole genome shotgun (WGS) entry which is preliminary data.</text>
</comment>